<sequence length="61" mass="7078">MTKATALKYPGHCRKFIKKNLYDPRYFTMDPTLPDSFHGPGLSPKAERMRQRLIKDGIIKV</sequence>
<dbReference type="EMBL" id="WRXN01000007">
    <property type="protein sequence ID" value="MVT09924.1"/>
    <property type="molecule type" value="Genomic_DNA"/>
</dbReference>
<evidence type="ECO:0000313" key="2">
    <source>
        <dbReference type="Proteomes" id="UP000461730"/>
    </source>
</evidence>
<protein>
    <submittedName>
        <fullName evidence="1">Uncharacterized protein</fullName>
    </submittedName>
</protein>
<keyword evidence="2" id="KW-1185">Reference proteome</keyword>
<organism evidence="1 2">
    <name type="scientific">Chitinophaga tropicalis</name>
    <dbReference type="NCBI Taxonomy" id="2683588"/>
    <lineage>
        <taxon>Bacteria</taxon>
        <taxon>Pseudomonadati</taxon>
        <taxon>Bacteroidota</taxon>
        <taxon>Chitinophagia</taxon>
        <taxon>Chitinophagales</taxon>
        <taxon>Chitinophagaceae</taxon>
        <taxon>Chitinophaga</taxon>
    </lineage>
</organism>
<comment type="caution">
    <text evidence="1">The sequence shown here is derived from an EMBL/GenBank/DDBJ whole genome shotgun (WGS) entry which is preliminary data.</text>
</comment>
<proteinExistence type="predicted"/>
<evidence type="ECO:0000313" key="1">
    <source>
        <dbReference type="EMBL" id="MVT09924.1"/>
    </source>
</evidence>
<gene>
    <name evidence="1" type="ORF">GO493_16755</name>
</gene>
<dbReference type="Proteomes" id="UP000461730">
    <property type="component" value="Unassembled WGS sequence"/>
</dbReference>
<dbReference type="RefSeq" id="WP_157307374.1">
    <property type="nucleotide sequence ID" value="NZ_WRXN01000007.1"/>
</dbReference>
<accession>A0A7K1U6D8</accession>
<dbReference type="AlphaFoldDB" id="A0A7K1U6D8"/>
<reference evidence="1 2" key="1">
    <citation type="submission" date="2019-12" db="EMBL/GenBank/DDBJ databases">
        <title>Chitinophaga sp. strain ysch24 (GDMCC 1.1355), whole genome shotgun sequence.</title>
        <authorList>
            <person name="Zhang X."/>
        </authorList>
    </citation>
    <scope>NUCLEOTIDE SEQUENCE [LARGE SCALE GENOMIC DNA]</scope>
    <source>
        <strain evidence="2">ysch24</strain>
    </source>
</reference>
<name>A0A7K1U6D8_9BACT</name>